<evidence type="ECO:0000313" key="2">
    <source>
        <dbReference type="Proteomes" id="UP000232229"/>
    </source>
</evidence>
<accession>A0A249SNP5</accession>
<dbReference type="KEGG" id="mchc:CK556_02640"/>
<gene>
    <name evidence="1" type="ORF">CK556_02640</name>
</gene>
<keyword evidence="2" id="KW-1185">Reference proteome</keyword>
<protein>
    <submittedName>
        <fullName evidence="1">Uncharacterized protein</fullName>
    </submittedName>
</protein>
<name>A0A249SNP5_9MOLU</name>
<dbReference type="EMBL" id="CP023173">
    <property type="protein sequence ID" value="ASZ09237.1"/>
    <property type="molecule type" value="Genomic_DNA"/>
</dbReference>
<proteinExistence type="predicted"/>
<dbReference type="RefSeq" id="WP_095761525.1">
    <property type="nucleotide sequence ID" value="NZ_CP023173.1"/>
</dbReference>
<dbReference type="AlphaFoldDB" id="A0A249SNP5"/>
<evidence type="ECO:0000313" key="1">
    <source>
        <dbReference type="EMBL" id="ASZ09237.1"/>
    </source>
</evidence>
<sequence length="302" mass="36714">MEFREQIKKIYRSLPKNKLDEINWIKYEKSLIRILNLNQESLISFKNTKPFILNISDLIFFQLKSLKDLEEIETQWDVWKLIEGNYSELNNVIILAYKILEFKNRKKDNIYEYSNSISNDADLESLSFIELFRHFLVHRFIEVENTRFPLGYQHFYDWIRIGKKFNYFQIENLNSLNKMFTTKNDEIQISNFILTTEDISNDIYSQIKYTILNTNIKKQYKFFLESPSGEIIISPQMYFNKQIQNISSYPFYEIYFNIYKNNLTEQLQEPITRIKFLFYTKNLLNLFEDINRLIYNTLIMKT</sequence>
<dbReference type="STRING" id="1336232.GCA_000518825_01205"/>
<organism evidence="1 2">
    <name type="scientific">Mesoplasma chauliocola</name>
    <dbReference type="NCBI Taxonomy" id="216427"/>
    <lineage>
        <taxon>Bacteria</taxon>
        <taxon>Bacillati</taxon>
        <taxon>Mycoplasmatota</taxon>
        <taxon>Mollicutes</taxon>
        <taxon>Entomoplasmatales</taxon>
        <taxon>Entomoplasmataceae</taxon>
        <taxon>Mesoplasma</taxon>
    </lineage>
</organism>
<dbReference type="Proteomes" id="UP000232229">
    <property type="component" value="Chromosome"/>
</dbReference>
<reference evidence="1 2" key="1">
    <citation type="submission" date="2017-08" db="EMBL/GenBank/DDBJ databases">
        <title>Complete Genome Sequence of Mesoplasma chauliocola.</title>
        <authorList>
            <person name="Knight T.F.Jr."/>
            <person name="Citino T."/>
        </authorList>
    </citation>
    <scope>NUCLEOTIDE SEQUENCE [LARGE SCALE GENOMIC DNA]</scope>
    <source>
        <strain evidence="1 2">CHPA-2</strain>
    </source>
</reference>